<dbReference type="PANTHER" id="PTHR30290:SF9">
    <property type="entry name" value="OLIGOPEPTIDE-BINDING PROTEIN APPA"/>
    <property type="match status" value="1"/>
</dbReference>
<sequence length="536" mass="58536">MTIRSNWLTRGALAGWMAALPLMALSPAALADTLTVGVRAGPLSIDPHFTASAVSAEALKHVFDTLVVSGNDLELKPGLAESWTAIDDTTWEFKLRRGVKFHDGSDFTAEDVKFSIERIPNVTGPNPATIYVRRVKETAIVDPYTIRVTTNGPAPTLPNDFVRLFVVSHRVAKDFSTRETANEGFNTGKAAIGTGPYRFVSWTPKEQMVLERFDGYWGGQEPWERVIRKELPNDTTRVAQLKAGQVDIISRAPAADVPTLERDPKLAITRADSAYMFYVDFDFRPSTPTITARNGAALNANPFLDARVREAIDLAIDRETLAEIAMEGMGKPATQLVTPNIFGYNKSLTATKPNVQRARALLKEAGFENGFRVPFNFTNDGLPGDRAVGTSISQMLAAIGIDAQANAQPGAVWAPARTRGEFSFYQAGWGTLTGEANYTLSSLVHTNDPVTKLGAFNMRGYSNPELDKIIEAAGAEMDEAKRRGLLEQAAAIVAKERPSLPIAGIVTAWAMRKDRVTITPRADEDTLAMNIRPVKR</sequence>
<gene>
    <name evidence="7" type="ORF">IBL25_18715</name>
</gene>
<dbReference type="InterPro" id="IPR010916">
    <property type="entry name" value="TonB_box_CS"/>
</dbReference>
<accession>A0ABR7RBC0</accession>
<evidence type="ECO:0000313" key="8">
    <source>
        <dbReference type="Proteomes" id="UP000603940"/>
    </source>
</evidence>
<evidence type="ECO:0000256" key="4">
    <source>
        <dbReference type="ARBA" id="ARBA00022729"/>
    </source>
</evidence>
<feature type="signal peptide" evidence="5">
    <location>
        <begin position="1"/>
        <end position="31"/>
    </location>
</feature>
<dbReference type="Gene3D" id="3.10.105.10">
    <property type="entry name" value="Dipeptide-binding Protein, Domain 3"/>
    <property type="match status" value="1"/>
</dbReference>
<dbReference type="InterPro" id="IPR039424">
    <property type="entry name" value="SBP_5"/>
</dbReference>
<reference evidence="7 8" key="1">
    <citation type="journal article" date="2009" name="Int. J. Syst. Evol. Microbiol.">
        <title>Transfer of Teichococcus ludipueritiae and Muricoccus roseus to the genus Roseomonas, as Roseomonas ludipueritiae comb. nov. and Roseomonas rosea comb. nov., respectively, and emended description of the genus Roseomonas.</title>
        <authorList>
            <person name="Sanchez-Porro C."/>
            <person name="Gallego V."/>
            <person name="Busse H.J."/>
            <person name="Kampfer P."/>
            <person name="Ventosa A."/>
        </authorList>
    </citation>
    <scope>NUCLEOTIDE SEQUENCE [LARGE SCALE GENOMIC DNA]</scope>
    <source>
        <strain evidence="7 8">DSM 14915</strain>
    </source>
</reference>
<dbReference type="Proteomes" id="UP000603940">
    <property type="component" value="Unassembled WGS sequence"/>
</dbReference>
<dbReference type="Gene3D" id="3.40.190.10">
    <property type="entry name" value="Periplasmic binding protein-like II"/>
    <property type="match status" value="1"/>
</dbReference>
<dbReference type="RefSeq" id="WP_187780041.1">
    <property type="nucleotide sequence ID" value="NZ_JACTUZ010000110.1"/>
</dbReference>
<keyword evidence="8" id="KW-1185">Reference proteome</keyword>
<organism evidence="7 8">
    <name type="scientific">Pseudoroseomonas ludipueritiae</name>
    <dbReference type="NCBI Taxonomy" id="198093"/>
    <lineage>
        <taxon>Bacteria</taxon>
        <taxon>Pseudomonadati</taxon>
        <taxon>Pseudomonadota</taxon>
        <taxon>Alphaproteobacteria</taxon>
        <taxon>Acetobacterales</taxon>
        <taxon>Acetobacteraceae</taxon>
        <taxon>Pseudoroseomonas</taxon>
    </lineage>
</organism>
<name>A0ABR7RBC0_9PROT</name>
<dbReference type="PROSITE" id="PS01040">
    <property type="entry name" value="SBP_BACTERIAL_5"/>
    <property type="match status" value="1"/>
</dbReference>
<proteinExistence type="inferred from homology"/>
<dbReference type="InterPro" id="IPR000914">
    <property type="entry name" value="SBP_5_dom"/>
</dbReference>
<comment type="similarity">
    <text evidence="2">Belongs to the bacterial solute-binding protein 5 family.</text>
</comment>
<evidence type="ECO:0000256" key="1">
    <source>
        <dbReference type="ARBA" id="ARBA00004418"/>
    </source>
</evidence>
<dbReference type="PANTHER" id="PTHR30290">
    <property type="entry name" value="PERIPLASMIC BINDING COMPONENT OF ABC TRANSPORTER"/>
    <property type="match status" value="1"/>
</dbReference>
<dbReference type="EMBL" id="JACTUZ010000110">
    <property type="protein sequence ID" value="MBC9178979.1"/>
    <property type="molecule type" value="Genomic_DNA"/>
</dbReference>
<feature type="domain" description="Solute-binding protein family 5" evidence="6">
    <location>
        <begin position="74"/>
        <end position="447"/>
    </location>
</feature>
<feature type="chain" id="PRO_5046775625" evidence="5">
    <location>
        <begin position="32"/>
        <end position="536"/>
    </location>
</feature>
<dbReference type="Gene3D" id="3.90.76.10">
    <property type="entry name" value="Dipeptide-binding Protein, Domain 1"/>
    <property type="match status" value="1"/>
</dbReference>
<dbReference type="InterPro" id="IPR030678">
    <property type="entry name" value="Peptide/Ni-bd"/>
</dbReference>
<evidence type="ECO:0000256" key="2">
    <source>
        <dbReference type="ARBA" id="ARBA00005695"/>
    </source>
</evidence>
<dbReference type="InterPro" id="IPR023765">
    <property type="entry name" value="SBP_5_CS"/>
</dbReference>
<comment type="subcellular location">
    <subcellularLocation>
        <location evidence="1">Periplasm</location>
    </subcellularLocation>
</comment>
<dbReference type="CDD" id="cd08498">
    <property type="entry name" value="PBP2_NikA_DppA_OppA_like_2"/>
    <property type="match status" value="1"/>
</dbReference>
<dbReference type="Pfam" id="PF00496">
    <property type="entry name" value="SBP_bac_5"/>
    <property type="match status" value="1"/>
</dbReference>
<comment type="caution">
    <text evidence="7">The sequence shown here is derived from an EMBL/GenBank/DDBJ whole genome shotgun (WGS) entry which is preliminary data.</text>
</comment>
<evidence type="ECO:0000313" key="7">
    <source>
        <dbReference type="EMBL" id="MBC9178979.1"/>
    </source>
</evidence>
<evidence type="ECO:0000259" key="6">
    <source>
        <dbReference type="Pfam" id="PF00496"/>
    </source>
</evidence>
<evidence type="ECO:0000256" key="5">
    <source>
        <dbReference type="SAM" id="SignalP"/>
    </source>
</evidence>
<dbReference type="PIRSF" id="PIRSF002741">
    <property type="entry name" value="MppA"/>
    <property type="match status" value="1"/>
</dbReference>
<evidence type="ECO:0000256" key="3">
    <source>
        <dbReference type="ARBA" id="ARBA00022448"/>
    </source>
</evidence>
<keyword evidence="3" id="KW-0813">Transport</keyword>
<dbReference type="SUPFAM" id="SSF53850">
    <property type="entry name" value="Periplasmic binding protein-like II"/>
    <property type="match status" value="1"/>
</dbReference>
<dbReference type="PROSITE" id="PS00430">
    <property type="entry name" value="TONB_DEPENDENT_REC_1"/>
    <property type="match status" value="1"/>
</dbReference>
<protein>
    <submittedName>
        <fullName evidence="7">ABC transporter substrate-binding protein</fullName>
    </submittedName>
</protein>
<keyword evidence="4 5" id="KW-0732">Signal</keyword>